<sequence>MLEFWEMTQKQFGEMILCYGPDFTKKITCHKSYVEQAIREGKPISDNVLKDYPDLSLSKKEKIIPFNRFEEQCLHCECYIENTEEEVLDTMTEAGIDCSYKRNCYIPFKCNLFQDKED</sequence>
<dbReference type="EMBL" id="MT143456">
    <property type="protein sequence ID" value="QJA97036.1"/>
    <property type="molecule type" value="Genomic_DNA"/>
</dbReference>
<protein>
    <submittedName>
        <fullName evidence="1">Uncharacterized protein</fullName>
    </submittedName>
</protein>
<proteinExistence type="predicted"/>
<organism evidence="1">
    <name type="scientific">viral metagenome</name>
    <dbReference type="NCBI Taxonomy" id="1070528"/>
    <lineage>
        <taxon>unclassified sequences</taxon>
        <taxon>metagenomes</taxon>
        <taxon>organismal metagenomes</taxon>
    </lineage>
</organism>
<accession>A0A6M3LP15</accession>
<dbReference type="AlphaFoldDB" id="A0A6M3LP15"/>
<reference evidence="1" key="1">
    <citation type="submission" date="2020-03" db="EMBL/GenBank/DDBJ databases">
        <title>The deep terrestrial virosphere.</title>
        <authorList>
            <person name="Holmfeldt K."/>
            <person name="Nilsson E."/>
            <person name="Simone D."/>
            <person name="Lopez-Fernandez M."/>
            <person name="Wu X."/>
            <person name="de Brujin I."/>
            <person name="Lundin D."/>
            <person name="Andersson A."/>
            <person name="Bertilsson S."/>
            <person name="Dopson M."/>
        </authorList>
    </citation>
    <scope>NUCLEOTIDE SEQUENCE</scope>
    <source>
        <strain evidence="1">MM415B06809</strain>
    </source>
</reference>
<name>A0A6M3LP15_9ZZZZ</name>
<gene>
    <name evidence="1" type="ORF">MM415B06809_0010</name>
</gene>
<evidence type="ECO:0000313" key="1">
    <source>
        <dbReference type="EMBL" id="QJA97036.1"/>
    </source>
</evidence>